<dbReference type="KEGG" id="adu:107494047"/>
<dbReference type="CDD" id="cd01647">
    <property type="entry name" value="RT_LTR"/>
    <property type="match status" value="1"/>
</dbReference>
<keyword evidence="2" id="KW-1185">Reference proteome</keyword>
<dbReference type="Proteomes" id="UP000515211">
    <property type="component" value="Chromosome 6"/>
</dbReference>
<dbReference type="PROSITE" id="PS50879">
    <property type="entry name" value="RNASE_H_1"/>
    <property type="match status" value="1"/>
</dbReference>
<dbReference type="CDD" id="cd09279">
    <property type="entry name" value="RNase_HI_like"/>
    <property type="match status" value="1"/>
</dbReference>
<dbReference type="GO" id="GO:0003676">
    <property type="term" value="F:nucleic acid binding"/>
    <property type="evidence" value="ECO:0007669"/>
    <property type="project" value="InterPro"/>
</dbReference>
<dbReference type="InterPro" id="IPR041577">
    <property type="entry name" value="RT_RNaseH_2"/>
</dbReference>
<dbReference type="OrthoDB" id="1416450at2759"/>
<dbReference type="AlphaFoldDB" id="A0A6P4DX61"/>
<dbReference type="RefSeq" id="XP_015970564.1">
    <property type="nucleotide sequence ID" value="XM_016115078.1"/>
</dbReference>
<dbReference type="GO" id="GO:0004523">
    <property type="term" value="F:RNA-DNA hybrid ribonuclease activity"/>
    <property type="evidence" value="ECO:0007669"/>
    <property type="project" value="InterPro"/>
</dbReference>
<dbReference type="SUPFAM" id="SSF56672">
    <property type="entry name" value="DNA/RNA polymerases"/>
    <property type="match status" value="1"/>
</dbReference>
<dbReference type="GeneID" id="107494047"/>
<sequence>MADREGCIDSVPYDCIYDDGPLGFEKNNNTDTVKKVEVQDPLEEVDIGNSDYPRPTYVSKMLPDDFKKEMVEILKEYCDCFAWDYAEMPGLSRELNGKLRVCIDFRDLNSATPKDEYPMPIADILIDSTAVHEMLSFMDGYSGYNQIYIAEEDVSKTAFRCPEKGIEIDKNKAKAILEAPPPTNKKQLQAFLGKVNYLRRFISNLSGKTKVFAPLIKLKKEEEFQWKTEHEEAFDNIKQYLTNPHIMTPPRHGAPLKLYVSASEVTIGGMLAQEDENGNERVIYYLSRVLNDVESRYSPIEKLCLTLYFSCLKLKYYLIPRNVYVISKFDVLKYMLSFPILHGRLGKWMLALTEFSLHFIPARAIKGQVLADFLVDHPCIDIDENLLSFVGFVPWKLYFDGSCHKGGVGIGILIISPSGEPSKFLFELNYSCSNNVAEYEALIMGLELLLERGVKNVKIFGDSQLVVCQVSLEHRCVSENLRKYFNVATELLSKFDSVIVRHVPRELNQEANELAQIASRYKIKPATLEKLKSVDGNLLTCLGEKEAYLALAEVHEGICGAHQSGKKMKWVINRKRLYWPTIQRDCINYARSCEECQKHGSLQHIPALELHVIIKPWPFREAIPLREVTYNEIIDFIEEHIMHRFGIPQSITTDQGTMFIGKKVMEYAKSRDDERLRALERVIQQKEIMSKSYNCRVKAKTFAVGDLV</sequence>
<dbReference type="PANTHER" id="PTHR48475:SF1">
    <property type="entry name" value="RNASE H TYPE-1 DOMAIN-CONTAINING PROTEIN"/>
    <property type="match status" value="1"/>
</dbReference>
<dbReference type="SUPFAM" id="SSF53098">
    <property type="entry name" value="Ribonuclease H-like"/>
    <property type="match status" value="2"/>
</dbReference>
<evidence type="ECO:0000259" key="1">
    <source>
        <dbReference type="PROSITE" id="PS50879"/>
    </source>
</evidence>
<gene>
    <name evidence="3" type="primary">LOC107494047</name>
</gene>
<evidence type="ECO:0000313" key="3">
    <source>
        <dbReference type="RefSeq" id="XP_015970564.1"/>
    </source>
</evidence>
<dbReference type="Pfam" id="PF17921">
    <property type="entry name" value="Integrase_H2C2"/>
    <property type="match status" value="1"/>
</dbReference>
<dbReference type="Pfam" id="PF17919">
    <property type="entry name" value="RT_RNaseH_2"/>
    <property type="match status" value="1"/>
</dbReference>
<accession>A0A6P4DX61</accession>
<organism evidence="2 3">
    <name type="scientific">Arachis duranensis</name>
    <name type="common">Wild peanut</name>
    <dbReference type="NCBI Taxonomy" id="130453"/>
    <lineage>
        <taxon>Eukaryota</taxon>
        <taxon>Viridiplantae</taxon>
        <taxon>Streptophyta</taxon>
        <taxon>Embryophyta</taxon>
        <taxon>Tracheophyta</taxon>
        <taxon>Spermatophyta</taxon>
        <taxon>Magnoliopsida</taxon>
        <taxon>eudicotyledons</taxon>
        <taxon>Gunneridae</taxon>
        <taxon>Pentapetalae</taxon>
        <taxon>rosids</taxon>
        <taxon>fabids</taxon>
        <taxon>Fabales</taxon>
        <taxon>Fabaceae</taxon>
        <taxon>Papilionoideae</taxon>
        <taxon>50 kb inversion clade</taxon>
        <taxon>dalbergioids sensu lato</taxon>
        <taxon>Dalbergieae</taxon>
        <taxon>Pterocarpus clade</taxon>
        <taxon>Arachis</taxon>
    </lineage>
</organism>
<dbReference type="Gene3D" id="3.30.70.270">
    <property type="match status" value="2"/>
</dbReference>
<feature type="domain" description="RNase H type-1" evidence="1">
    <location>
        <begin position="391"/>
        <end position="520"/>
    </location>
</feature>
<dbReference type="Pfam" id="PF13456">
    <property type="entry name" value="RVT_3"/>
    <property type="match status" value="1"/>
</dbReference>
<dbReference type="PANTHER" id="PTHR48475">
    <property type="entry name" value="RIBONUCLEASE H"/>
    <property type="match status" value="1"/>
</dbReference>
<evidence type="ECO:0000313" key="2">
    <source>
        <dbReference type="Proteomes" id="UP000515211"/>
    </source>
</evidence>
<dbReference type="InterPro" id="IPR002156">
    <property type="entry name" value="RNaseH_domain"/>
</dbReference>
<dbReference type="FunFam" id="3.30.70.270:FF:000020">
    <property type="entry name" value="Transposon Tf2-6 polyprotein-like Protein"/>
    <property type="match status" value="1"/>
</dbReference>
<dbReference type="Gene3D" id="3.30.420.10">
    <property type="entry name" value="Ribonuclease H-like superfamily/Ribonuclease H"/>
    <property type="match status" value="2"/>
</dbReference>
<protein>
    <submittedName>
        <fullName evidence="3">Uncharacterized protein LOC107494047</fullName>
    </submittedName>
</protein>
<dbReference type="CDD" id="cd09274">
    <property type="entry name" value="RNase_HI_RT_Ty3"/>
    <property type="match status" value="1"/>
</dbReference>
<dbReference type="InterPro" id="IPR043128">
    <property type="entry name" value="Rev_trsase/Diguanyl_cyclase"/>
</dbReference>
<dbReference type="InterPro" id="IPR012337">
    <property type="entry name" value="RNaseH-like_sf"/>
</dbReference>
<dbReference type="InterPro" id="IPR043502">
    <property type="entry name" value="DNA/RNA_pol_sf"/>
</dbReference>
<proteinExistence type="predicted"/>
<dbReference type="InterPro" id="IPR036397">
    <property type="entry name" value="RNaseH_sf"/>
</dbReference>
<reference evidence="2" key="1">
    <citation type="journal article" date="2016" name="Nat. Genet.">
        <title>The genome sequences of Arachis duranensis and Arachis ipaensis, the diploid ancestors of cultivated peanut.</title>
        <authorList>
            <person name="Bertioli D.J."/>
            <person name="Cannon S.B."/>
            <person name="Froenicke L."/>
            <person name="Huang G."/>
            <person name="Farmer A.D."/>
            <person name="Cannon E.K."/>
            <person name="Liu X."/>
            <person name="Gao D."/>
            <person name="Clevenger J."/>
            <person name="Dash S."/>
            <person name="Ren L."/>
            <person name="Moretzsohn M.C."/>
            <person name="Shirasawa K."/>
            <person name="Huang W."/>
            <person name="Vidigal B."/>
            <person name="Abernathy B."/>
            <person name="Chu Y."/>
            <person name="Niederhuth C.E."/>
            <person name="Umale P."/>
            <person name="Araujo A.C."/>
            <person name="Kozik A."/>
            <person name="Kim K.D."/>
            <person name="Burow M.D."/>
            <person name="Varshney R.K."/>
            <person name="Wang X."/>
            <person name="Zhang X."/>
            <person name="Barkley N."/>
            <person name="Guimaraes P.M."/>
            <person name="Isobe S."/>
            <person name="Guo B."/>
            <person name="Liao B."/>
            <person name="Stalker H.T."/>
            <person name="Schmitz R.J."/>
            <person name="Scheffler B.E."/>
            <person name="Leal-Bertioli S.C."/>
            <person name="Xun X."/>
            <person name="Jackson S.A."/>
            <person name="Michelmore R."/>
            <person name="Ozias-Akins P."/>
        </authorList>
    </citation>
    <scope>NUCLEOTIDE SEQUENCE [LARGE SCALE GENOMIC DNA]</scope>
    <source>
        <strain evidence="2">cv. V14167</strain>
    </source>
</reference>
<reference evidence="3" key="2">
    <citation type="submission" date="2025-08" db="UniProtKB">
        <authorList>
            <consortium name="RefSeq"/>
        </authorList>
    </citation>
    <scope>IDENTIFICATION</scope>
    <source>
        <tissue evidence="3">Whole plant</tissue>
    </source>
</reference>
<name>A0A6P4DX61_ARADU</name>
<dbReference type="InterPro" id="IPR041588">
    <property type="entry name" value="Integrase_H2C2"/>
</dbReference>